<dbReference type="InParanoid" id="D2VYY7"/>
<dbReference type="InterPro" id="IPR001715">
    <property type="entry name" value="CH_dom"/>
</dbReference>
<name>D2VYY7_NAEGR</name>
<keyword evidence="1" id="KW-0175">Coiled coil</keyword>
<evidence type="ECO:0000256" key="1">
    <source>
        <dbReference type="SAM" id="Coils"/>
    </source>
</evidence>
<evidence type="ECO:0000313" key="5">
    <source>
        <dbReference type="Proteomes" id="UP000006671"/>
    </source>
</evidence>
<dbReference type="VEuPathDB" id="AmoebaDB:NAEGRDRAFT_81768"/>
<dbReference type="OrthoDB" id="18740at2759"/>
<dbReference type="InterPro" id="IPR036872">
    <property type="entry name" value="CH_dom_sf"/>
</dbReference>
<dbReference type="SUPFAM" id="SSF47576">
    <property type="entry name" value="Calponin-homology domain, CH-domain"/>
    <property type="match status" value="1"/>
</dbReference>
<dbReference type="SMART" id="SM00033">
    <property type="entry name" value="CH"/>
    <property type="match status" value="2"/>
</dbReference>
<gene>
    <name evidence="4" type="ORF">NAEGRDRAFT_81768</name>
</gene>
<dbReference type="Proteomes" id="UP000006671">
    <property type="component" value="Unassembled WGS sequence"/>
</dbReference>
<feature type="domain" description="Calponin-homology (CH)" evidence="3">
    <location>
        <begin position="172"/>
        <end position="293"/>
    </location>
</feature>
<dbReference type="OMA" id="EIRETHW"/>
<dbReference type="AlphaFoldDB" id="D2VYY7"/>
<sequence length="569" mass="65095">MAHILLQEEINSTGTPTTPRGSKFDSNWVDVQHVTFTQWVNVQLRKENITVEDLTSAFVDGVNLCYLLDQLKSKVKTKKKKKKQNSISETTLSSKMNKKPKIPIQMIENINLALNSMAQSGINLTGITSDEIHKGNLKICLALVWRMILFYQINSSSDEQSDVMESPTKGKVSVEKSMLNWVQDIISEYTEKYGFSVGDISSSWSDGKALGAVIDKLMKEKFRNDLEEMFKYFNYERDVINTTKSKSEINEHLVSVANDQLEIPNLIDSDILEKGPEKLSMLTYLSYFKEKGEELMPSAEEGTPASNPVSPKSPRSPRSPRLSHSLSMEEPPVILTHAPELLHDEKTCPFCSNLNIQLELKLAECSKLEIDINEKKQQLEAVEQSLNEVKENSEQKLTTLIEEKQKVVQEVEKLTEELSQATNQLEKEKEEIEKIRETEQSLKNNLESVKSELIISNNSVDDLRREVERLNSVELELKEKLEIERKEKEALKQNFEKSIEKINSYEEKLKSFQEQVENSIVAVDEQSESKEEELNPIETTPRNQREPVANMVYYFFAVLGVSFLLELSK</sequence>
<dbReference type="GeneID" id="8857929"/>
<keyword evidence="5" id="KW-1185">Reference proteome</keyword>
<dbReference type="Gene3D" id="1.10.418.10">
    <property type="entry name" value="Calponin-like domain"/>
    <property type="match status" value="2"/>
</dbReference>
<dbReference type="KEGG" id="ngr:NAEGRDRAFT_81768"/>
<evidence type="ECO:0000259" key="3">
    <source>
        <dbReference type="PROSITE" id="PS50021"/>
    </source>
</evidence>
<dbReference type="eggNOG" id="KOG0516">
    <property type="taxonomic scope" value="Eukaryota"/>
</dbReference>
<reference evidence="4 5" key="1">
    <citation type="journal article" date="2010" name="Cell">
        <title>The genome of Naegleria gruberi illuminates early eukaryotic versatility.</title>
        <authorList>
            <person name="Fritz-Laylin L.K."/>
            <person name="Prochnik S.E."/>
            <person name="Ginger M.L."/>
            <person name="Dacks J.B."/>
            <person name="Carpenter M.L."/>
            <person name="Field M.C."/>
            <person name="Kuo A."/>
            <person name="Paredez A."/>
            <person name="Chapman J."/>
            <person name="Pham J."/>
            <person name="Shu S."/>
            <person name="Neupane R."/>
            <person name="Cipriano M."/>
            <person name="Mancuso J."/>
            <person name="Tu H."/>
            <person name="Salamov A."/>
            <person name="Lindquist E."/>
            <person name="Shapiro H."/>
            <person name="Lucas S."/>
            <person name="Grigoriev I.V."/>
            <person name="Cande W.Z."/>
            <person name="Fulton C."/>
            <person name="Rokhsar D.S."/>
            <person name="Dawson S.C."/>
        </authorList>
    </citation>
    <scope>NUCLEOTIDE SEQUENCE [LARGE SCALE GENOMIC DNA]</scope>
    <source>
        <strain evidence="4 5">NEG-M</strain>
    </source>
</reference>
<dbReference type="STRING" id="5762.D2VYY7"/>
<dbReference type="Pfam" id="PF00307">
    <property type="entry name" value="CH"/>
    <property type="match status" value="2"/>
</dbReference>
<feature type="region of interest" description="Disordered" evidence="2">
    <location>
        <begin position="295"/>
        <end position="330"/>
    </location>
</feature>
<accession>D2VYY7</accession>
<evidence type="ECO:0000313" key="4">
    <source>
        <dbReference type="EMBL" id="EFC38040.1"/>
    </source>
</evidence>
<proteinExistence type="predicted"/>
<evidence type="ECO:0000256" key="2">
    <source>
        <dbReference type="SAM" id="MobiDB-lite"/>
    </source>
</evidence>
<dbReference type="EMBL" id="GG738912">
    <property type="protein sequence ID" value="EFC38040.1"/>
    <property type="molecule type" value="Genomic_DNA"/>
</dbReference>
<dbReference type="RefSeq" id="XP_002670784.1">
    <property type="nucleotide sequence ID" value="XM_002670738.1"/>
</dbReference>
<organism evidence="5">
    <name type="scientific">Naegleria gruberi</name>
    <name type="common">Amoeba</name>
    <dbReference type="NCBI Taxonomy" id="5762"/>
    <lineage>
        <taxon>Eukaryota</taxon>
        <taxon>Discoba</taxon>
        <taxon>Heterolobosea</taxon>
        <taxon>Tetramitia</taxon>
        <taxon>Eutetramitia</taxon>
        <taxon>Vahlkampfiidae</taxon>
        <taxon>Naegleria</taxon>
    </lineage>
</organism>
<feature type="domain" description="Calponin-homology (CH)" evidence="3">
    <location>
        <begin position="30"/>
        <end position="152"/>
    </location>
</feature>
<dbReference type="PROSITE" id="PS50021">
    <property type="entry name" value="CH"/>
    <property type="match status" value="2"/>
</dbReference>
<protein>
    <submittedName>
        <fullName evidence="4">Predicted protein</fullName>
    </submittedName>
</protein>
<feature type="coiled-coil region" evidence="1">
    <location>
        <begin position="358"/>
        <end position="522"/>
    </location>
</feature>
<dbReference type="PANTHER" id="PTHR11915">
    <property type="entry name" value="SPECTRIN/FILAMIN RELATED CYTOSKELETAL PROTEIN"/>
    <property type="match status" value="1"/>
</dbReference>